<dbReference type="PANTHER" id="PTHR32097">
    <property type="entry name" value="CAMP-BINDING PROTEIN 1-RELATED"/>
    <property type="match status" value="1"/>
</dbReference>
<dbReference type="InterPro" id="IPR051324">
    <property type="entry name" value="Stress/Tellurium_Resist"/>
</dbReference>
<accession>A0ABV3DST1</accession>
<evidence type="ECO:0000313" key="4">
    <source>
        <dbReference type="Proteomes" id="UP001551482"/>
    </source>
</evidence>
<proteinExistence type="inferred from homology"/>
<sequence length="414" mass="43488">MTAGFPAELSLGEGTRMQLSKGANAPVPTQPCKVTVGARDAPIDVSAVLLGRDGKVRSDEDLVFYNHPRHDGVAVAGRTVQIDLPSLPADVERIAVVASIDPDTPAEHFDAVTTPGAVLESGAVRVTFAAPAFVDRETVAVVMEVYRRAGAWKVRAVGQGWASGLAGLATDFGVDVDDPELPAEPAVVRETAPTVAAPIAGSPALVSPLGPVLLSKGGQATISLHKENPAAVITAVLEWDGGSDARRSAGADLDLYALYVPRSMVTPRGTRPQTPDLAVYYRDGGSLTAAPFIALDGDSTVPGRETITIARPNQQGYVLICAYSAVENGTGSFKSYGARAVVSDGHGSSVTAPLFNNRNLSYWVAIALIDFTVRGGVDIRHVERYSGSHVEARPMLYTNGNFLMSAGKVEFKTR</sequence>
<evidence type="ECO:0000259" key="2">
    <source>
        <dbReference type="Pfam" id="PF02342"/>
    </source>
</evidence>
<keyword evidence="4" id="KW-1185">Reference proteome</keyword>
<organism evidence="3 4">
    <name type="scientific">Streptodolium elevatio</name>
    <dbReference type="NCBI Taxonomy" id="3157996"/>
    <lineage>
        <taxon>Bacteria</taxon>
        <taxon>Bacillati</taxon>
        <taxon>Actinomycetota</taxon>
        <taxon>Actinomycetes</taxon>
        <taxon>Kitasatosporales</taxon>
        <taxon>Streptomycetaceae</taxon>
        <taxon>Streptodolium</taxon>
    </lineage>
</organism>
<comment type="caution">
    <text evidence="3">The sequence shown here is derived from an EMBL/GenBank/DDBJ whole genome shotgun (WGS) entry which is preliminary data.</text>
</comment>
<dbReference type="Proteomes" id="UP001551482">
    <property type="component" value="Unassembled WGS sequence"/>
</dbReference>
<protein>
    <submittedName>
        <fullName evidence="3">TerD family protein</fullName>
    </submittedName>
</protein>
<dbReference type="CDD" id="cd06974">
    <property type="entry name" value="TerD_like"/>
    <property type="match status" value="1"/>
</dbReference>
<gene>
    <name evidence="3" type="ORF">AB0C36_35580</name>
</gene>
<evidence type="ECO:0000313" key="3">
    <source>
        <dbReference type="EMBL" id="MEU8138810.1"/>
    </source>
</evidence>
<dbReference type="Gene3D" id="2.60.60.30">
    <property type="entry name" value="sav2460 like domains"/>
    <property type="match status" value="1"/>
</dbReference>
<dbReference type="InterPro" id="IPR003325">
    <property type="entry name" value="TerD"/>
</dbReference>
<name>A0ABV3DST1_9ACTN</name>
<dbReference type="PANTHER" id="PTHR32097:SF4">
    <property type="entry name" value="GENERAL STRESS PROTEIN 16U"/>
    <property type="match status" value="1"/>
</dbReference>
<dbReference type="RefSeq" id="WP_358362514.1">
    <property type="nucleotide sequence ID" value="NZ_JBEZFP010000140.1"/>
</dbReference>
<comment type="similarity">
    <text evidence="1">Belongs to the CAPAB/TerDEXZ family.</text>
</comment>
<reference evidence="3 4" key="1">
    <citation type="submission" date="2024-06" db="EMBL/GenBank/DDBJ databases">
        <title>The Natural Products Discovery Center: Release of the First 8490 Sequenced Strains for Exploring Actinobacteria Biosynthetic Diversity.</title>
        <authorList>
            <person name="Kalkreuter E."/>
            <person name="Kautsar S.A."/>
            <person name="Yang D."/>
            <person name="Bader C.D."/>
            <person name="Teijaro C.N."/>
            <person name="Fluegel L."/>
            <person name="Davis C.M."/>
            <person name="Simpson J.R."/>
            <person name="Lauterbach L."/>
            <person name="Steele A.D."/>
            <person name="Gui C."/>
            <person name="Meng S."/>
            <person name="Li G."/>
            <person name="Viehrig K."/>
            <person name="Ye F."/>
            <person name="Su P."/>
            <person name="Kiefer A.F."/>
            <person name="Nichols A."/>
            <person name="Cepeda A.J."/>
            <person name="Yan W."/>
            <person name="Fan B."/>
            <person name="Jiang Y."/>
            <person name="Adhikari A."/>
            <person name="Zheng C.-J."/>
            <person name="Schuster L."/>
            <person name="Cowan T.M."/>
            <person name="Smanski M.J."/>
            <person name="Chevrette M.G."/>
            <person name="De Carvalho L.P.S."/>
            <person name="Shen B."/>
        </authorList>
    </citation>
    <scope>NUCLEOTIDE SEQUENCE [LARGE SCALE GENOMIC DNA]</scope>
    <source>
        <strain evidence="3 4">NPDC048946</strain>
    </source>
</reference>
<feature type="domain" description="TerD" evidence="2">
    <location>
        <begin position="37"/>
        <end position="172"/>
    </location>
</feature>
<dbReference type="Pfam" id="PF02342">
    <property type="entry name" value="TerD"/>
    <property type="match status" value="1"/>
</dbReference>
<dbReference type="EMBL" id="JBEZFP010000140">
    <property type="protein sequence ID" value="MEU8138810.1"/>
    <property type="molecule type" value="Genomic_DNA"/>
</dbReference>
<evidence type="ECO:0000256" key="1">
    <source>
        <dbReference type="ARBA" id="ARBA00008775"/>
    </source>
</evidence>